<proteinExistence type="predicted"/>
<gene>
    <name evidence="3" type="ORF">FMM08_13015</name>
</gene>
<feature type="domain" description="Glycosyltransferase 2-like" evidence="2">
    <location>
        <begin position="43"/>
        <end position="160"/>
    </location>
</feature>
<accession>A0A5C8ZEW8</accession>
<keyword evidence="1" id="KW-0812">Transmembrane</keyword>
<dbReference type="PANTHER" id="PTHR43646:SF3">
    <property type="entry name" value="SLR1566 PROTEIN"/>
    <property type="match status" value="1"/>
</dbReference>
<dbReference type="GO" id="GO:0016740">
    <property type="term" value="F:transferase activity"/>
    <property type="evidence" value="ECO:0007669"/>
    <property type="project" value="UniProtKB-KW"/>
</dbReference>
<dbReference type="Gene3D" id="3.90.550.10">
    <property type="entry name" value="Spore Coat Polysaccharide Biosynthesis Protein SpsA, Chain A"/>
    <property type="match status" value="1"/>
</dbReference>
<dbReference type="InterPro" id="IPR001173">
    <property type="entry name" value="Glyco_trans_2-like"/>
</dbReference>
<evidence type="ECO:0000313" key="3">
    <source>
        <dbReference type="EMBL" id="TXR55743.1"/>
    </source>
</evidence>
<evidence type="ECO:0000259" key="2">
    <source>
        <dbReference type="Pfam" id="PF00535"/>
    </source>
</evidence>
<evidence type="ECO:0000313" key="4">
    <source>
        <dbReference type="Proteomes" id="UP000321234"/>
    </source>
</evidence>
<dbReference type="Pfam" id="PF00535">
    <property type="entry name" value="Glycos_transf_2"/>
    <property type="match status" value="1"/>
</dbReference>
<organism evidence="3 4">
    <name type="scientific">Quadrisphaera setariae</name>
    <dbReference type="NCBI Taxonomy" id="2593304"/>
    <lineage>
        <taxon>Bacteria</taxon>
        <taxon>Bacillati</taxon>
        <taxon>Actinomycetota</taxon>
        <taxon>Actinomycetes</taxon>
        <taxon>Kineosporiales</taxon>
        <taxon>Kineosporiaceae</taxon>
        <taxon>Quadrisphaera</taxon>
    </lineage>
</organism>
<reference evidence="3 4" key="1">
    <citation type="submission" date="2019-07" db="EMBL/GenBank/DDBJ databases">
        <title>Quadrisphaera sp. strain DD2A genome sequencing and assembly.</title>
        <authorList>
            <person name="Kim I."/>
        </authorList>
    </citation>
    <scope>NUCLEOTIDE SEQUENCE [LARGE SCALE GENOMIC DNA]</scope>
    <source>
        <strain evidence="3 4">DD2A</strain>
    </source>
</reference>
<dbReference type="CDD" id="cd00761">
    <property type="entry name" value="Glyco_tranf_GTA_type"/>
    <property type="match status" value="1"/>
</dbReference>
<dbReference type="EMBL" id="VKAC01000007">
    <property type="protein sequence ID" value="TXR55743.1"/>
    <property type="molecule type" value="Genomic_DNA"/>
</dbReference>
<evidence type="ECO:0000256" key="1">
    <source>
        <dbReference type="SAM" id="Phobius"/>
    </source>
</evidence>
<keyword evidence="1" id="KW-1133">Transmembrane helix</keyword>
<keyword evidence="1" id="KW-0472">Membrane</keyword>
<sequence>MRAVRLVEAASAGAVVVAVHTAVNAALLRRPVSTPPAVGERVSVLLPVRDEAHQVGRALAAVLASTGVPHLEVLVLDDGSTDGTAAAAARAAGGDPRVRVLTGAPLPPGWLGKPHALAQLAAVASGSVLVCLDADVRLAPHALAASVDLLRRHRLDLVSPYPRQEAVSAAERLVQPLLQWSWLATLPLRLAESSPRPSLSAANGQLMALDTAALERAGGFAAVESEVLDDVALVRAVKAAGGRGGVADGTDLATCRMYDGWPALRDGYAKSLWSATGSPVGAAGLVAVLGGVFVLPAVAALTGVGGRAGRWAGLLGYGAGVASRVVAARRTGGRVWPDALAHPASVAVLCSLVVRSWRLRRRGGLAWKGRALP</sequence>
<keyword evidence="4" id="KW-1185">Reference proteome</keyword>
<dbReference type="SUPFAM" id="SSF53448">
    <property type="entry name" value="Nucleotide-diphospho-sugar transferases"/>
    <property type="match status" value="1"/>
</dbReference>
<comment type="caution">
    <text evidence="3">The sequence shown here is derived from an EMBL/GenBank/DDBJ whole genome shotgun (WGS) entry which is preliminary data.</text>
</comment>
<feature type="transmembrane region" description="Helical" evidence="1">
    <location>
        <begin position="280"/>
        <end position="301"/>
    </location>
</feature>
<dbReference type="RefSeq" id="WP_147926799.1">
    <property type="nucleotide sequence ID" value="NZ_VKAC01000007.1"/>
</dbReference>
<dbReference type="OrthoDB" id="9806525at2"/>
<keyword evidence="3" id="KW-0808">Transferase</keyword>
<dbReference type="InterPro" id="IPR029044">
    <property type="entry name" value="Nucleotide-diphossugar_trans"/>
</dbReference>
<protein>
    <submittedName>
        <fullName evidence="3">Glycosyltransferase</fullName>
    </submittedName>
</protein>
<dbReference type="PANTHER" id="PTHR43646">
    <property type="entry name" value="GLYCOSYLTRANSFERASE"/>
    <property type="match status" value="1"/>
</dbReference>
<name>A0A5C8ZEW8_9ACTN</name>
<dbReference type="AlphaFoldDB" id="A0A5C8ZEW8"/>
<dbReference type="Proteomes" id="UP000321234">
    <property type="component" value="Unassembled WGS sequence"/>
</dbReference>